<dbReference type="InterPro" id="IPR032758">
    <property type="entry name" value="MqsA/HigA-2"/>
</dbReference>
<comment type="caution">
    <text evidence="2">The sequence shown here is derived from an EMBL/GenBank/DDBJ whole genome shotgun (WGS) entry which is preliminary data.</text>
</comment>
<evidence type="ECO:0000313" key="3">
    <source>
        <dbReference type="Proteomes" id="UP000746751"/>
    </source>
</evidence>
<dbReference type="InterPro" id="IPR010982">
    <property type="entry name" value="Lambda_DNA-bd_dom_sf"/>
</dbReference>
<dbReference type="InterPro" id="IPR001387">
    <property type="entry name" value="Cro/C1-type_HTH"/>
</dbReference>
<name>A0A921ISL4_9ACTN</name>
<gene>
    <name evidence="2" type="ORF">K8U80_06675</name>
</gene>
<dbReference type="CDD" id="cd00093">
    <property type="entry name" value="HTH_XRE"/>
    <property type="match status" value="1"/>
</dbReference>
<dbReference type="Pfam" id="PF15731">
    <property type="entry name" value="MqsA_antitoxin"/>
    <property type="match status" value="1"/>
</dbReference>
<dbReference type="InterPro" id="IPR022452">
    <property type="entry name" value="MqsA"/>
</dbReference>
<protein>
    <submittedName>
        <fullName evidence="2">Type II toxin-antitoxin system MqsA family antitoxin</fullName>
    </submittedName>
</protein>
<evidence type="ECO:0000313" key="2">
    <source>
        <dbReference type="EMBL" id="HJG31065.1"/>
    </source>
</evidence>
<dbReference type="PROSITE" id="PS50943">
    <property type="entry name" value="HTH_CROC1"/>
    <property type="match status" value="1"/>
</dbReference>
<sequence length="169" mass="19248">MEQKTYSTFCPYCDEEVEAILDIRTERHCVRGEEIMLDNVPVAVCPLCGEDIGDTRIDGPTIDRAFDIYRTRHNMLFTKDIKEIRARYGMSLREFSRFLGFGVQTYASYENGSLPDELHDRMIRIASTPEGARLIIPLAEGSISEKSMRLAQAFAYPEGDAESSHQEIQ</sequence>
<feature type="domain" description="HTH cro/C1-type" evidence="1">
    <location>
        <begin position="81"/>
        <end position="112"/>
    </location>
</feature>
<evidence type="ECO:0000259" key="1">
    <source>
        <dbReference type="PROSITE" id="PS50943"/>
    </source>
</evidence>
<dbReference type="AlphaFoldDB" id="A0A921ISL4"/>
<dbReference type="GO" id="GO:0003677">
    <property type="term" value="F:DNA binding"/>
    <property type="evidence" value="ECO:0007669"/>
    <property type="project" value="InterPro"/>
</dbReference>
<dbReference type="NCBIfam" id="TIGR03831">
    <property type="entry name" value="YgiT_finger"/>
    <property type="match status" value="1"/>
</dbReference>
<dbReference type="EMBL" id="DYVF01000043">
    <property type="protein sequence ID" value="HJG31065.1"/>
    <property type="molecule type" value="Genomic_DNA"/>
</dbReference>
<organism evidence="2 3">
    <name type="scientific">Collinsella ihumii</name>
    <dbReference type="NCBI Taxonomy" id="1720204"/>
    <lineage>
        <taxon>Bacteria</taxon>
        <taxon>Bacillati</taxon>
        <taxon>Actinomycetota</taxon>
        <taxon>Coriobacteriia</taxon>
        <taxon>Coriobacteriales</taxon>
        <taxon>Coriobacteriaceae</taxon>
        <taxon>Collinsella</taxon>
    </lineage>
</organism>
<dbReference type="SUPFAM" id="SSF47413">
    <property type="entry name" value="lambda repressor-like DNA-binding domains"/>
    <property type="match status" value="1"/>
</dbReference>
<accession>A0A921ISL4</accession>
<reference evidence="2" key="2">
    <citation type="submission" date="2021-09" db="EMBL/GenBank/DDBJ databases">
        <authorList>
            <person name="Gilroy R."/>
        </authorList>
    </citation>
    <scope>NUCLEOTIDE SEQUENCE</scope>
    <source>
        <strain evidence="2">ChiGjej2B2-7701</strain>
    </source>
</reference>
<reference evidence="2" key="1">
    <citation type="journal article" date="2021" name="PeerJ">
        <title>Extensive microbial diversity within the chicken gut microbiome revealed by metagenomics and culture.</title>
        <authorList>
            <person name="Gilroy R."/>
            <person name="Ravi A."/>
            <person name="Getino M."/>
            <person name="Pursley I."/>
            <person name="Horton D.L."/>
            <person name="Alikhan N.F."/>
            <person name="Baker D."/>
            <person name="Gharbi K."/>
            <person name="Hall N."/>
            <person name="Watson M."/>
            <person name="Adriaenssens E.M."/>
            <person name="Foster-Nyarko E."/>
            <person name="Jarju S."/>
            <person name="Secka A."/>
            <person name="Antonio M."/>
            <person name="Oren A."/>
            <person name="Chaudhuri R.R."/>
            <person name="La Ragione R."/>
            <person name="Hildebrand F."/>
            <person name="Pallen M.J."/>
        </authorList>
    </citation>
    <scope>NUCLEOTIDE SEQUENCE</scope>
    <source>
        <strain evidence="2">ChiGjej2B2-7701</strain>
    </source>
</reference>
<dbReference type="Proteomes" id="UP000746751">
    <property type="component" value="Unassembled WGS sequence"/>
</dbReference>
<dbReference type="Gene3D" id="3.10.20.860">
    <property type="match status" value="1"/>
</dbReference>
<dbReference type="Gene3D" id="1.10.260.40">
    <property type="entry name" value="lambda repressor-like DNA-binding domains"/>
    <property type="match status" value="1"/>
</dbReference>
<proteinExistence type="predicted"/>
<dbReference type="NCBIfam" id="TIGR03830">
    <property type="entry name" value="CxxCG_CxxCG_HTH"/>
    <property type="match status" value="1"/>
</dbReference>
<dbReference type="InterPro" id="IPR022453">
    <property type="entry name" value="Znf_MqsA-type"/>
</dbReference>